<feature type="compositionally biased region" description="Polar residues" evidence="1">
    <location>
        <begin position="117"/>
        <end position="126"/>
    </location>
</feature>
<evidence type="ECO:0000256" key="1">
    <source>
        <dbReference type="SAM" id="MobiDB-lite"/>
    </source>
</evidence>
<evidence type="ECO:0000313" key="3">
    <source>
        <dbReference type="EMBL" id="BCT93161.1"/>
    </source>
</evidence>
<reference evidence="3 4" key="1">
    <citation type="submission" date="2021-03" db="EMBL/GenBank/DDBJ databases">
        <title>Complete Genome Sequences of Two Lysobacter Strains Isolated from Sea Water (Lysobacter caseinilyticus) and Soil (Lysobacter helvus) in South Korea.</title>
        <authorList>
            <person name="Watanabe Y."/>
            <person name="Arakawa K."/>
        </authorList>
    </citation>
    <scope>NUCLEOTIDE SEQUENCE [LARGE SCALE GENOMIC DNA]</scope>
    <source>
        <strain evidence="3 4">KVB24</strain>
    </source>
</reference>
<dbReference type="PROSITE" id="PS51725">
    <property type="entry name" value="ABM"/>
    <property type="match status" value="1"/>
</dbReference>
<name>A0ABN6FTW3_9GAMM</name>
<feature type="domain" description="ABM" evidence="2">
    <location>
        <begin position="2"/>
        <end position="92"/>
    </location>
</feature>
<dbReference type="PANTHER" id="PTHR37811:SF2">
    <property type="entry name" value="ABM DOMAIN-CONTAINING PROTEIN"/>
    <property type="match status" value="1"/>
</dbReference>
<evidence type="ECO:0000259" key="2">
    <source>
        <dbReference type="PROSITE" id="PS51725"/>
    </source>
</evidence>
<dbReference type="InterPro" id="IPR007138">
    <property type="entry name" value="ABM_dom"/>
</dbReference>
<dbReference type="InterPro" id="IPR052936">
    <property type="entry name" value="Jasmonate_Hydroxylase-like"/>
</dbReference>
<feature type="region of interest" description="Disordered" evidence="1">
    <location>
        <begin position="99"/>
        <end position="126"/>
    </location>
</feature>
<keyword evidence="4" id="KW-1185">Reference proteome</keyword>
<dbReference type="PANTHER" id="PTHR37811">
    <property type="entry name" value="BLL5343 PROTEIN"/>
    <property type="match status" value="1"/>
</dbReference>
<proteinExistence type="predicted"/>
<organism evidence="3 4">
    <name type="scientific">Noviluteimonas caseinilytica</name>
    <dbReference type="NCBI Taxonomy" id="2675101"/>
    <lineage>
        <taxon>Bacteria</taxon>
        <taxon>Pseudomonadati</taxon>
        <taxon>Pseudomonadota</taxon>
        <taxon>Gammaproteobacteria</taxon>
        <taxon>Lysobacterales</taxon>
        <taxon>Lysobacteraceae</taxon>
        <taxon>Noviluteimonas</taxon>
    </lineage>
</organism>
<dbReference type="SUPFAM" id="SSF54909">
    <property type="entry name" value="Dimeric alpha+beta barrel"/>
    <property type="match status" value="1"/>
</dbReference>
<dbReference type="Gene3D" id="3.30.70.100">
    <property type="match status" value="1"/>
</dbReference>
<dbReference type="EMBL" id="AP024545">
    <property type="protein sequence ID" value="BCT93161.1"/>
    <property type="molecule type" value="Genomic_DNA"/>
</dbReference>
<protein>
    <recommendedName>
        <fullName evidence="2">ABM domain-containing protein</fullName>
    </recommendedName>
</protein>
<dbReference type="InterPro" id="IPR011008">
    <property type="entry name" value="Dimeric_a/b-barrel"/>
</dbReference>
<accession>A0ABN6FTW3</accession>
<dbReference type="Proteomes" id="UP000681317">
    <property type="component" value="Chromosome"/>
</dbReference>
<sequence>MLAVIFEVEFADDASREAYVRIAAALRPKVEEVPGFAGVERFQSIADPRRYLSLSFWEDEAAIDRWREDHDHAAAQVIGSDTLFSQWRTSVVRVVRSRSKADRARAEATHASAMKCTHSTRNPSRT</sequence>
<evidence type="ECO:0000313" key="4">
    <source>
        <dbReference type="Proteomes" id="UP000681317"/>
    </source>
</evidence>
<dbReference type="RefSeq" id="WP_213434104.1">
    <property type="nucleotide sequence ID" value="NZ_AP024545.1"/>
</dbReference>
<dbReference type="Pfam" id="PF03992">
    <property type="entry name" value="ABM"/>
    <property type="match status" value="1"/>
</dbReference>
<gene>
    <name evidence="3" type="ORF">LYSCAS_21850</name>
</gene>
<feature type="compositionally biased region" description="Basic and acidic residues" evidence="1">
    <location>
        <begin position="99"/>
        <end position="108"/>
    </location>
</feature>